<dbReference type="InterPro" id="IPR012337">
    <property type="entry name" value="RNaseH-like_sf"/>
</dbReference>
<organism evidence="2 3">
    <name type="scientific">Exocentrus adspersus</name>
    <dbReference type="NCBI Taxonomy" id="1586481"/>
    <lineage>
        <taxon>Eukaryota</taxon>
        <taxon>Metazoa</taxon>
        <taxon>Ecdysozoa</taxon>
        <taxon>Arthropoda</taxon>
        <taxon>Hexapoda</taxon>
        <taxon>Insecta</taxon>
        <taxon>Pterygota</taxon>
        <taxon>Neoptera</taxon>
        <taxon>Endopterygota</taxon>
        <taxon>Coleoptera</taxon>
        <taxon>Polyphaga</taxon>
        <taxon>Cucujiformia</taxon>
        <taxon>Chrysomeloidea</taxon>
        <taxon>Cerambycidae</taxon>
        <taxon>Lamiinae</taxon>
        <taxon>Acanthocinini</taxon>
        <taxon>Exocentrus</taxon>
    </lineage>
</organism>
<keyword evidence="3" id="KW-1185">Reference proteome</keyword>
<dbReference type="AlphaFoldDB" id="A0AAV8V8I7"/>
<dbReference type="InterPro" id="IPR036397">
    <property type="entry name" value="RNaseH_sf"/>
</dbReference>
<evidence type="ECO:0000313" key="2">
    <source>
        <dbReference type="EMBL" id="KAJ8910356.1"/>
    </source>
</evidence>
<evidence type="ECO:0000313" key="3">
    <source>
        <dbReference type="Proteomes" id="UP001159042"/>
    </source>
</evidence>
<dbReference type="CDD" id="cd09276">
    <property type="entry name" value="Rnase_HI_RT_non_LTR"/>
    <property type="match status" value="1"/>
</dbReference>
<dbReference type="EMBL" id="JANEYG010000314">
    <property type="protein sequence ID" value="KAJ8910356.1"/>
    <property type="molecule type" value="Genomic_DNA"/>
</dbReference>
<dbReference type="Gene3D" id="3.30.420.10">
    <property type="entry name" value="Ribonuclease H-like superfamily/Ribonuclease H"/>
    <property type="match status" value="1"/>
</dbReference>
<dbReference type="SUPFAM" id="SSF53098">
    <property type="entry name" value="Ribonuclease H-like"/>
    <property type="match status" value="1"/>
</dbReference>
<comment type="caution">
    <text evidence="2">The sequence shown here is derived from an EMBL/GenBank/DDBJ whole genome shotgun (WGS) entry which is preliminary data.</text>
</comment>
<gene>
    <name evidence="2" type="ORF">NQ315_004972</name>
</gene>
<evidence type="ECO:0000256" key="1">
    <source>
        <dbReference type="SAM" id="MobiDB-lite"/>
    </source>
</evidence>
<name>A0AAV8V8I7_9CUCU</name>
<evidence type="ECO:0008006" key="4">
    <source>
        <dbReference type="Google" id="ProtNLM"/>
    </source>
</evidence>
<proteinExistence type="predicted"/>
<dbReference type="Proteomes" id="UP001159042">
    <property type="component" value="Unassembled WGS sequence"/>
</dbReference>
<protein>
    <recommendedName>
        <fullName evidence="4">RNase H type-1 domain-containing protein</fullName>
    </recommendedName>
</protein>
<feature type="region of interest" description="Disordered" evidence="1">
    <location>
        <begin position="91"/>
        <end position="116"/>
    </location>
</feature>
<reference evidence="2 3" key="1">
    <citation type="journal article" date="2023" name="Insect Mol. Biol.">
        <title>Genome sequencing provides insights into the evolution of gene families encoding plant cell wall-degrading enzymes in longhorned beetles.</title>
        <authorList>
            <person name="Shin N.R."/>
            <person name="Okamura Y."/>
            <person name="Kirsch R."/>
            <person name="Pauchet Y."/>
        </authorList>
    </citation>
    <scope>NUCLEOTIDE SEQUENCE [LARGE SCALE GENOMIC DNA]</scope>
    <source>
        <strain evidence="2">EAD_L_NR</strain>
    </source>
</reference>
<accession>A0AAV8V8I7</accession>
<sequence length="116" mass="13050">MNEKFVVLDLDVKNCTKERFFTCSDSQAALRAISSPKTRSMLVQEYGDALEFLARQKEVGLVWVPGHMEISGNERADQYWHVSSQGNPLRSWNQSLGSREEVSMGPSVDGPTEDLK</sequence>
<dbReference type="GO" id="GO:0003676">
    <property type="term" value="F:nucleic acid binding"/>
    <property type="evidence" value="ECO:0007669"/>
    <property type="project" value="InterPro"/>
</dbReference>